<reference evidence="3 4" key="1">
    <citation type="journal article" date="2015" name="Genome Announc.">
        <title>Genomes of Geoalkalibacter ferrihydriticus Z-0531T and Geoalkalibacter subterraneus Red1T, Two Haloalkaliphilic Metal-Reducing Deltaproteobacteria.</title>
        <authorList>
            <person name="Badalamenti J.P."/>
            <person name="Krajmalnik-Brown R."/>
            <person name="Torres C.I."/>
            <person name="Bond D.R."/>
        </authorList>
    </citation>
    <scope>NUCLEOTIDE SEQUENCE [LARGE SCALE GENOMIC DNA]</scope>
    <source>
        <strain evidence="3 4">Red1</strain>
    </source>
</reference>
<name>A0A0B5FVA6_9BACT</name>
<dbReference type="AlphaFoldDB" id="A0A0B5FVA6"/>
<dbReference type="PANTHER" id="PTHR33171">
    <property type="entry name" value="LAR_N DOMAIN-CONTAINING PROTEIN"/>
    <property type="match status" value="1"/>
</dbReference>
<feature type="domain" description="Lactate racemase C-terminal" evidence="2">
    <location>
        <begin position="277"/>
        <end position="417"/>
    </location>
</feature>
<protein>
    <submittedName>
        <fullName evidence="3">Uncharacterized protein</fullName>
    </submittedName>
</protein>
<dbReference type="InterPro" id="IPR048068">
    <property type="entry name" value="LarA-like"/>
</dbReference>
<dbReference type="PANTHER" id="PTHR33171:SF17">
    <property type="entry name" value="LARA-LIKE N-TERMINAL DOMAIN-CONTAINING PROTEIN"/>
    <property type="match status" value="1"/>
</dbReference>
<evidence type="ECO:0000313" key="4">
    <source>
        <dbReference type="Proteomes" id="UP000035036"/>
    </source>
</evidence>
<dbReference type="EMBL" id="CP010311">
    <property type="protein sequence ID" value="AJF07516.1"/>
    <property type="molecule type" value="Genomic_DNA"/>
</dbReference>
<evidence type="ECO:0000259" key="2">
    <source>
        <dbReference type="Pfam" id="PF21113"/>
    </source>
</evidence>
<dbReference type="KEGG" id="gsb:GSUB_14505"/>
<gene>
    <name evidence="3" type="ORF">GSUB_14505</name>
</gene>
<dbReference type="Pfam" id="PF09861">
    <property type="entry name" value="Lar_N"/>
    <property type="match status" value="1"/>
</dbReference>
<accession>A0A0B5FVA6</accession>
<organism evidence="3 4">
    <name type="scientific">Geoalkalibacter subterraneus</name>
    <dbReference type="NCBI Taxonomy" id="483547"/>
    <lineage>
        <taxon>Bacteria</taxon>
        <taxon>Pseudomonadati</taxon>
        <taxon>Thermodesulfobacteriota</taxon>
        <taxon>Desulfuromonadia</taxon>
        <taxon>Desulfuromonadales</taxon>
        <taxon>Geoalkalibacteraceae</taxon>
        <taxon>Geoalkalibacter</taxon>
    </lineage>
</organism>
<sequence>MTRCELKYGHEVFRCDLPGARILTPSVLPPRISAADLVREALAQPLGSPPLDQIVRPREKVTIVTSDITRYTGSEHYLPILVEQLNACGVADEDILVLVALGIHRKQSDAEHRKILGPLSGRIRILDHECDDPAELRLLGTTAGGMPVSVNRHVVETDRVIVTGTVGYHYFAGFGGGRKGLVPGVASRETCMATHFAVFNPPEVGGKHPRAVTGVLDGNPVHEAILEAARLVEPDFLLNTVLTPDKQISAVFCGGLEAAHLAGCELCRELYSVPLERPADLAVVSCGGYPKDINFIQAHKALDYGVNAVRPGGTLILLAACADGFGNKTFFDWFQYTDPASFEKALRSGYEINGQTAYSTLMKARSHRVILVSEFGPVETEKMGMEKARNLDEALHLAQSDLPENPFTVIIPDGGTVLPVTARL</sequence>
<dbReference type="InterPro" id="IPR047926">
    <property type="entry name" value="Ni_dep_LarA"/>
</dbReference>
<dbReference type="Gene3D" id="3.40.50.11440">
    <property type="match status" value="1"/>
</dbReference>
<keyword evidence="4" id="KW-1185">Reference proteome</keyword>
<dbReference type="NCBIfam" id="NF033504">
    <property type="entry name" value="Ni_dep_LarA"/>
    <property type="match status" value="1"/>
</dbReference>
<feature type="domain" description="LarA-like N-terminal" evidence="1">
    <location>
        <begin position="8"/>
        <end position="201"/>
    </location>
</feature>
<dbReference type="Pfam" id="PF21113">
    <property type="entry name" value="LarA_C"/>
    <property type="match status" value="1"/>
</dbReference>
<dbReference type="RefSeq" id="WP_040201428.1">
    <property type="nucleotide sequence ID" value="NZ_CP010311.1"/>
</dbReference>
<dbReference type="HOGENOM" id="CLU_050189_0_0_7"/>
<dbReference type="OrthoDB" id="9770545at2"/>
<evidence type="ECO:0000313" key="3">
    <source>
        <dbReference type="EMBL" id="AJF07516.1"/>
    </source>
</evidence>
<dbReference type="Proteomes" id="UP000035036">
    <property type="component" value="Chromosome"/>
</dbReference>
<evidence type="ECO:0000259" key="1">
    <source>
        <dbReference type="Pfam" id="PF09861"/>
    </source>
</evidence>
<dbReference type="Gene3D" id="3.90.226.30">
    <property type="match status" value="1"/>
</dbReference>
<dbReference type="InterPro" id="IPR018657">
    <property type="entry name" value="LarA-like_N"/>
</dbReference>
<proteinExistence type="predicted"/>
<dbReference type="GO" id="GO:0050043">
    <property type="term" value="F:lactate racemase activity"/>
    <property type="evidence" value="ECO:0007669"/>
    <property type="project" value="InterPro"/>
</dbReference>
<dbReference type="InterPro" id="IPR043166">
    <property type="entry name" value="LarA-like_C"/>
</dbReference>
<dbReference type="STRING" id="483547.GSUB_14505"/>
<dbReference type="InterPro" id="IPR048520">
    <property type="entry name" value="LarA_C"/>
</dbReference>